<dbReference type="InterPro" id="IPR045585">
    <property type="entry name" value="CdaA_N"/>
</dbReference>
<evidence type="ECO:0000256" key="8">
    <source>
        <dbReference type="ARBA" id="ARBA00022989"/>
    </source>
</evidence>
<evidence type="ECO:0000256" key="3">
    <source>
        <dbReference type="ARBA" id="ARBA00022679"/>
    </source>
</evidence>
<keyword evidence="7 10" id="KW-0067">ATP-binding</keyword>
<evidence type="ECO:0000256" key="10">
    <source>
        <dbReference type="HAMAP-Rule" id="MF_01499"/>
    </source>
</evidence>
<dbReference type="GO" id="GO:0004016">
    <property type="term" value="F:adenylate cyclase activity"/>
    <property type="evidence" value="ECO:0007669"/>
    <property type="project" value="UniProtKB-UniRule"/>
</dbReference>
<protein>
    <recommendedName>
        <fullName evidence="10">Diadenylate cyclase</fullName>
        <shortName evidence="10">DAC</shortName>
        <ecNumber evidence="10">2.7.7.85</ecNumber>
    </recommendedName>
    <alternativeName>
        <fullName evidence="10">Cyclic-di-AMP synthase</fullName>
        <shortName evidence="10">c-di-AMP synthase</shortName>
    </alternativeName>
</protein>
<evidence type="ECO:0000313" key="13">
    <source>
        <dbReference type="Proteomes" id="UP000064893"/>
    </source>
</evidence>
<dbReference type="Gene3D" id="3.40.1700.10">
    <property type="entry name" value="DNA integrity scanning protein, DisA, N-terminal domain"/>
    <property type="match status" value="1"/>
</dbReference>
<dbReference type="Pfam" id="PF19293">
    <property type="entry name" value="CdaA_N"/>
    <property type="match status" value="1"/>
</dbReference>
<dbReference type="PIRSF" id="PIRSF004793">
    <property type="entry name" value="UCP004793"/>
    <property type="match status" value="1"/>
</dbReference>
<feature type="domain" description="DAC" evidence="11">
    <location>
        <begin position="80"/>
        <end position="247"/>
    </location>
</feature>
<dbReference type="RefSeq" id="WP_057951348.1">
    <property type="nucleotide sequence ID" value="NZ_CP013118.1"/>
</dbReference>
<evidence type="ECO:0000256" key="9">
    <source>
        <dbReference type="ARBA" id="ARBA00023136"/>
    </source>
</evidence>
<dbReference type="PANTHER" id="PTHR34185">
    <property type="entry name" value="DIADENYLATE CYCLASE"/>
    <property type="match status" value="1"/>
</dbReference>
<keyword evidence="8 10" id="KW-1133">Transmembrane helix</keyword>
<dbReference type="InterPro" id="IPR036888">
    <property type="entry name" value="DNA_integrity_DisA_N_sf"/>
</dbReference>
<keyword evidence="5 10" id="KW-0548">Nucleotidyltransferase</keyword>
<dbReference type="PATRIC" id="fig|1307839.3.peg.26"/>
<dbReference type="InterPro" id="IPR050338">
    <property type="entry name" value="DisA"/>
</dbReference>
<evidence type="ECO:0000259" key="11">
    <source>
        <dbReference type="PROSITE" id="PS51794"/>
    </source>
</evidence>
<evidence type="ECO:0000256" key="2">
    <source>
        <dbReference type="ARBA" id="ARBA00022475"/>
    </source>
</evidence>
<keyword evidence="4 10" id="KW-0812">Transmembrane</keyword>
<keyword evidence="6 10" id="KW-0547">Nucleotide-binding</keyword>
<dbReference type="Pfam" id="PF02457">
    <property type="entry name" value="DAC"/>
    <property type="match status" value="1"/>
</dbReference>
<comment type="similarity">
    <text evidence="10">Belongs to the adenylate cyclase family. DacA/CdaA subfamily.</text>
</comment>
<proteinExistence type="inferred from homology"/>
<dbReference type="AlphaFoldDB" id="A0A0S2HUG5"/>
<comment type="caution">
    <text evidence="10">Lacks conserved residue(s) required for the propagation of feature annotation.</text>
</comment>
<dbReference type="HAMAP" id="MF_01499">
    <property type="entry name" value="DacA"/>
    <property type="match status" value="1"/>
</dbReference>
<dbReference type="InterPro" id="IPR014046">
    <property type="entry name" value="C-di-AMP_synthase"/>
</dbReference>
<keyword evidence="13" id="KW-1185">Reference proteome</keyword>
<reference evidence="12 13" key="1">
    <citation type="submission" date="2015-11" db="EMBL/GenBank/DDBJ databases">
        <title>Description and complete genome sequence of a novel strain predominating in hypersaline microbial mats and representing a new family of the Bacteriodetes phylum.</title>
        <authorList>
            <person name="Spring S."/>
            <person name="Bunk B."/>
            <person name="Sproer C."/>
            <person name="Klenk H.-P."/>
        </authorList>
    </citation>
    <scope>NUCLEOTIDE SEQUENCE [LARGE SCALE GENOMIC DNA]</scope>
    <source>
        <strain evidence="12 13">L21-Spi-D4</strain>
    </source>
</reference>
<sequence length="282" mass="31835">MIEGFISLRFLDILDILLVAFLMYQIFLVIKGSVAINIFVVIFSVYLFWQLVEALEMDLLSTILGQFMGVGLIALIIVFQQELRRFLLMIGTRDFFSRSFSVEQIFYKNRKSLSDKEVDEIVKSCVNMSATRTGALIVLTTRAEPGPVIESGDVINSKVSGRLIESIFFKNSPLHDGAIVIFNRKIVAARCVLPLSKTTDLPAHMGLRHRAAKGMTENYHSLVLTVSEETGSISIFEPTSHQYNINSQVLRSKLENWYGINEQKKEEASQTGNPLANVFRKF</sequence>
<evidence type="ECO:0000313" key="12">
    <source>
        <dbReference type="EMBL" id="ALO13709.1"/>
    </source>
</evidence>
<dbReference type="SUPFAM" id="SSF143597">
    <property type="entry name" value="YojJ-like"/>
    <property type="match status" value="1"/>
</dbReference>
<evidence type="ECO:0000256" key="7">
    <source>
        <dbReference type="ARBA" id="ARBA00022840"/>
    </source>
</evidence>
<dbReference type="Proteomes" id="UP000064893">
    <property type="component" value="Chromosome"/>
</dbReference>
<dbReference type="GO" id="GO:0005524">
    <property type="term" value="F:ATP binding"/>
    <property type="evidence" value="ECO:0007669"/>
    <property type="project" value="UniProtKB-UniRule"/>
</dbReference>
<feature type="transmembrane region" description="Helical" evidence="10">
    <location>
        <begin position="58"/>
        <end position="79"/>
    </location>
</feature>
<dbReference type="EMBL" id="CP013118">
    <property type="protein sequence ID" value="ALO13709.1"/>
    <property type="molecule type" value="Genomic_DNA"/>
</dbReference>
<dbReference type="KEGG" id="blq:L21SP5_00027"/>
<dbReference type="STRING" id="1307839.L21SP5_00027"/>
<evidence type="ECO:0000256" key="5">
    <source>
        <dbReference type="ARBA" id="ARBA00022695"/>
    </source>
</evidence>
<comment type="subunit">
    <text evidence="10">Probably a homodimer.</text>
</comment>
<evidence type="ECO:0000256" key="4">
    <source>
        <dbReference type="ARBA" id="ARBA00022692"/>
    </source>
</evidence>
<dbReference type="InterPro" id="IPR003390">
    <property type="entry name" value="DNA_integrity_scan_DisA_N"/>
</dbReference>
<evidence type="ECO:0000256" key="6">
    <source>
        <dbReference type="ARBA" id="ARBA00022741"/>
    </source>
</evidence>
<organism evidence="12 13">
    <name type="scientific">Salinivirga cyanobacteriivorans</name>
    <dbReference type="NCBI Taxonomy" id="1307839"/>
    <lineage>
        <taxon>Bacteria</taxon>
        <taxon>Pseudomonadati</taxon>
        <taxon>Bacteroidota</taxon>
        <taxon>Bacteroidia</taxon>
        <taxon>Bacteroidales</taxon>
        <taxon>Salinivirgaceae</taxon>
        <taxon>Salinivirga</taxon>
    </lineage>
</organism>
<dbReference type="PROSITE" id="PS51794">
    <property type="entry name" value="DAC"/>
    <property type="match status" value="1"/>
</dbReference>
<dbReference type="InterPro" id="IPR034701">
    <property type="entry name" value="CdaA"/>
</dbReference>
<name>A0A0S2HUG5_9BACT</name>
<dbReference type="GO" id="GO:0106408">
    <property type="term" value="F:diadenylate cyclase activity"/>
    <property type="evidence" value="ECO:0007669"/>
    <property type="project" value="UniProtKB-EC"/>
</dbReference>
<comment type="function">
    <text evidence="10">Catalyzes the condensation of 2 ATP molecules into cyclic di-AMP (c-di-AMP), a second messenger used to regulate differing processes in different bacteria.</text>
</comment>
<dbReference type="EC" id="2.7.7.85" evidence="10"/>
<feature type="transmembrane region" description="Helical" evidence="10">
    <location>
        <begin position="6"/>
        <end position="27"/>
    </location>
</feature>
<keyword evidence="2 10" id="KW-1003">Cell membrane</keyword>
<evidence type="ECO:0000256" key="1">
    <source>
        <dbReference type="ARBA" id="ARBA00000877"/>
    </source>
</evidence>
<keyword evidence="9 10" id="KW-0472">Membrane</keyword>
<comment type="catalytic activity">
    <reaction evidence="1 10">
        <text>2 ATP = 3',3'-c-di-AMP + 2 diphosphate</text>
        <dbReference type="Rhea" id="RHEA:35655"/>
        <dbReference type="ChEBI" id="CHEBI:30616"/>
        <dbReference type="ChEBI" id="CHEBI:33019"/>
        <dbReference type="ChEBI" id="CHEBI:71500"/>
        <dbReference type="EC" id="2.7.7.85"/>
    </reaction>
</comment>
<dbReference type="GO" id="GO:0006171">
    <property type="term" value="P:cAMP biosynthetic process"/>
    <property type="evidence" value="ECO:0007669"/>
    <property type="project" value="InterPro"/>
</dbReference>
<accession>A0A0S2HUG5</accession>
<keyword evidence="3 10" id="KW-0808">Transferase</keyword>
<dbReference type="PANTHER" id="PTHR34185:SF1">
    <property type="entry name" value="DIADENYLATE CYCLASE"/>
    <property type="match status" value="1"/>
</dbReference>
<dbReference type="OrthoDB" id="9807385at2"/>
<feature type="transmembrane region" description="Helical" evidence="10">
    <location>
        <begin position="34"/>
        <end position="52"/>
    </location>
</feature>
<gene>
    <name evidence="10" type="primary">dacA</name>
    <name evidence="12" type="ORF">L21SP5_00027</name>
</gene>